<evidence type="ECO:0000256" key="1">
    <source>
        <dbReference type="SAM" id="MobiDB-lite"/>
    </source>
</evidence>
<keyword evidence="4" id="KW-1185">Reference proteome</keyword>
<evidence type="ECO:0000313" key="3">
    <source>
        <dbReference type="EMBL" id="RDX61617.1"/>
    </source>
</evidence>
<dbReference type="AlphaFoldDB" id="A0A371E6J1"/>
<protein>
    <recommendedName>
        <fullName evidence="2">Transposase (putative) gypsy type domain-containing protein</fullName>
    </recommendedName>
</protein>
<accession>A0A371E6J1</accession>
<dbReference type="EMBL" id="QJKJ01016022">
    <property type="protein sequence ID" value="RDX61617.1"/>
    <property type="molecule type" value="Genomic_DNA"/>
</dbReference>
<evidence type="ECO:0000259" key="2">
    <source>
        <dbReference type="Pfam" id="PF04195"/>
    </source>
</evidence>
<feature type="region of interest" description="Disordered" evidence="1">
    <location>
        <begin position="101"/>
        <end position="126"/>
    </location>
</feature>
<dbReference type="InterPro" id="IPR007321">
    <property type="entry name" value="Transposase_28"/>
</dbReference>
<feature type="non-terminal residue" evidence="3">
    <location>
        <position position="1"/>
    </location>
</feature>
<name>A0A371E6J1_MUCPR</name>
<organism evidence="3 4">
    <name type="scientific">Mucuna pruriens</name>
    <name type="common">Velvet bean</name>
    <name type="synonym">Dolichos pruriens</name>
    <dbReference type="NCBI Taxonomy" id="157652"/>
    <lineage>
        <taxon>Eukaryota</taxon>
        <taxon>Viridiplantae</taxon>
        <taxon>Streptophyta</taxon>
        <taxon>Embryophyta</taxon>
        <taxon>Tracheophyta</taxon>
        <taxon>Spermatophyta</taxon>
        <taxon>Magnoliopsida</taxon>
        <taxon>eudicotyledons</taxon>
        <taxon>Gunneridae</taxon>
        <taxon>Pentapetalae</taxon>
        <taxon>rosids</taxon>
        <taxon>fabids</taxon>
        <taxon>Fabales</taxon>
        <taxon>Fabaceae</taxon>
        <taxon>Papilionoideae</taxon>
        <taxon>50 kb inversion clade</taxon>
        <taxon>NPAAA clade</taxon>
        <taxon>indigoferoid/millettioid clade</taxon>
        <taxon>Phaseoleae</taxon>
        <taxon>Mucuna</taxon>
    </lineage>
</organism>
<dbReference type="Proteomes" id="UP000257109">
    <property type="component" value="Unassembled WGS sequence"/>
</dbReference>
<dbReference type="Pfam" id="PF04195">
    <property type="entry name" value="Transposase_28"/>
    <property type="match status" value="1"/>
</dbReference>
<feature type="compositionally biased region" description="Low complexity" evidence="1">
    <location>
        <begin position="102"/>
        <end position="111"/>
    </location>
</feature>
<evidence type="ECO:0000313" key="4">
    <source>
        <dbReference type="Proteomes" id="UP000257109"/>
    </source>
</evidence>
<feature type="domain" description="Transposase (putative) gypsy type" evidence="2">
    <location>
        <begin position="199"/>
        <end position="254"/>
    </location>
</feature>
<gene>
    <name evidence="3" type="ORF">CR513_60137</name>
</gene>
<reference evidence="3" key="1">
    <citation type="submission" date="2018-05" db="EMBL/GenBank/DDBJ databases">
        <title>Draft genome of Mucuna pruriens seed.</title>
        <authorList>
            <person name="Nnadi N.E."/>
            <person name="Vos R."/>
            <person name="Hasami M.H."/>
            <person name="Devisetty U.K."/>
            <person name="Aguiy J.C."/>
        </authorList>
    </citation>
    <scope>NUCLEOTIDE SEQUENCE [LARGE SCALE GENOMIC DNA]</scope>
    <source>
        <strain evidence="3">JCA_2017</strain>
    </source>
</reference>
<proteinExistence type="predicted"/>
<feature type="compositionally biased region" description="Polar residues" evidence="1">
    <location>
        <begin position="112"/>
        <end position="126"/>
    </location>
</feature>
<dbReference type="OrthoDB" id="696267at2759"/>
<comment type="caution">
    <text evidence="3">The sequence shown here is derived from an EMBL/GenBank/DDBJ whole genome shotgun (WGS) entry which is preliminary data.</text>
</comment>
<sequence>MGLQKRAAILGLASFRLGRAKLGGLRIRSGSGWPTVSFQNLTSSRRFTVLFEKLFLALTLQRDPSSSFICLCCFPLLCTYLLCFKAPLSTSFHILHGKARRSLNSSSPSGSTARGNDETQQSASSATKVEFPFTILFWEAPESDSEDGRPPSWIDPRVMEVHYVYTQSNSLVGMADAICSRGPWKVRVLPCWSDEVTMFSKLGIKLPFSVFEWAVLRALNMAPTQLHPNSWTFVQTFELLCEDMEREPSLSVFF</sequence>